<feature type="region of interest" description="Disordered" evidence="1">
    <location>
        <begin position="1"/>
        <end position="71"/>
    </location>
</feature>
<evidence type="ECO:0000313" key="2">
    <source>
        <dbReference type="EMBL" id="KAJ1090915.1"/>
    </source>
</evidence>
<dbReference type="Proteomes" id="UP001066276">
    <property type="component" value="Chromosome 11"/>
</dbReference>
<gene>
    <name evidence="2" type="ORF">NDU88_004043</name>
</gene>
<dbReference type="EMBL" id="JANPWB010000015">
    <property type="protein sequence ID" value="KAJ1090915.1"/>
    <property type="molecule type" value="Genomic_DNA"/>
</dbReference>
<evidence type="ECO:0000256" key="1">
    <source>
        <dbReference type="SAM" id="MobiDB-lite"/>
    </source>
</evidence>
<keyword evidence="3" id="KW-1185">Reference proteome</keyword>
<name>A0AAV7LH70_PLEWA</name>
<proteinExistence type="predicted"/>
<organism evidence="2 3">
    <name type="scientific">Pleurodeles waltl</name>
    <name type="common">Iberian ribbed newt</name>
    <dbReference type="NCBI Taxonomy" id="8319"/>
    <lineage>
        <taxon>Eukaryota</taxon>
        <taxon>Metazoa</taxon>
        <taxon>Chordata</taxon>
        <taxon>Craniata</taxon>
        <taxon>Vertebrata</taxon>
        <taxon>Euteleostomi</taxon>
        <taxon>Amphibia</taxon>
        <taxon>Batrachia</taxon>
        <taxon>Caudata</taxon>
        <taxon>Salamandroidea</taxon>
        <taxon>Salamandridae</taxon>
        <taxon>Pleurodelinae</taxon>
        <taxon>Pleurodeles</taxon>
    </lineage>
</organism>
<sequence>MPGKAAAVHGPTVLHHQTTALRPQQRDPAPQPTDLGGKPQAHLGRAEMSSGWRAMRSAAELRGKAPMQWPS</sequence>
<evidence type="ECO:0000313" key="3">
    <source>
        <dbReference type="Proteomes" id="UP001066276"/>
    </source>
</evidence>
<reference evidence="2" key="1">
    <citation type="journal article" date="2022" name="bioRxiv">
        <title>Sequencing and chromosome-scale assembly of the giantPleurodeles waltlgenome.</title>
        <authorList>
            <person name="Brown T."/>
            <person name="Elewa A."/>
            <person name="Iarovenko S."/>
            <person name="Subramanian E."/>
            <person name="Araus A.J."/>
            <person name="Petzold A."/>
            <person name="Susuki M."/>
            <person name="Suzuki K.-i.T."/>
            <person name="Hayashi T."/>
            <person name="Toyoda A."/>
            <person name="Oliveira C."/>
            <person name="Osipova E."/>
            <person name="Leigh N.D."/>
            <person name="Simon A."/>
            <person name="Yun M.H."/>
        </authorList>
    </citation>
    <scope>NUCLEOTIDE SEQUENCE</scope>
    <source>
        <strain evidence="2">20211129_DDA</strain>
        <tissue evidence="2">Liver</tissue>
    </source>
</reference>
<accession>A0AAV7LH70</accession>
<comment type="caution">
    <text evidence="2">The sequence shown here is derived from an EMBL/GenBank/DDBJ whole genome shotgun (WGS) entry which is preliminary data.</text>
</comment>
<dbReference type="AlphaFoldDB" id="A0AAV7LH70"/>
<protein>
    <submittedName>
        <fullName evidence="2">Uncharacterized protein</fullName>
    </submittedName>
</protein>